<reference evidence="2" key="1">
    <citation type="journal article" date="2020" name="Cell">
        <title>Large-Scale Comparative Analyses of Tick Genomes Elucidate Their Genetic Diversity and Vector Capacities.</title>
        <authorList>
            <consortium name="Tick Genome and Microbiome Consortium (TIGMIC)"/>
            <person name="Jia N."/>
            <person name="Wang J."/>
            <person name="Shi W."/>
            <person name="Du L."/>
            <person name="Sun Y."/>
            <person name="Zhan W."/>
            <person name="Jiang J.F."/>
            <person name="Wang Q."/>
            <person name="Zhang B."/>
            <person name="Ji P."/>
            <person name="Bell-Sakyi L."/>
            <person name="Cui X.M."/>
            <person name="Yuan T.T."/>
            <person name="Jiang B.G."/>
            <person name="Yang W.F."/>
            <person name="Lam T.T."/>
            <person name="Chang Q.C."/>
            <person name="Ding S.J."/>
            <person name="Wang X.J."/>
            <person name="Zhu J.G."/>
            <person name="Ruan X.D."/>
            <person name="Zhao L."/>
            <person name="Wei J.T."/>
            <person name="Ye R.Z."/>
            <person name="Que T.C."/>
            <person name="Du C.H."/>
            <person name="Zhou Y.H."/>
            <person name="Cheng J.X."/>
            <person name="Dai P.F."/>
            <person name="Guo W.B."/>
            <person name="Han X.H."/>
            <person name="Huang E.J."/>
            <person name="Li L.F."/>
            <person name="Wei W."/>
            <person name="Gao Y.C."/>
            <person name="Liu J.Z."/>
            <person name="Shao H.Z."/>
            <person name="Wang X."/>
            <person name="Wang C.C."/>
            <person name="Yang T.C."/>
            <person name="Huo Q.B."/>
            <person name="Li W."/>
            <person name="Chen H.Y."/>
            <person name="Chen S.E."/>
            <person name="Zhou L.G."/>
            <person name="Ni X.B."/>
            <person name="Tian J.H."/>
            <person name="Sheng Y."/>
            <person name="Liu T."/>
            <person name="Pan Y.S."/>
            <person name="Xia L.Y."/>
            <person name="Li J."/>
            <person name="Zhao F."/>
            <person name="Cao W.C."/>
        </authorList>
    </citation>
    <scope>NUCLEOTIDE SEQUENCE</scope>
    <source>
        <strain evidence="2">Rmic-2018</strain>
    </source>
</reference>
<organism evidence="2 3">
    <name type="scientific">Rhipicephalus microplus</name>
    <name type="common">Cattle tick</name>
    <name type="synonym">Boophilus microplus</name>
    <dbReference type="NCBI Taxonomy" id="6941"/>
    <lineage>
        <taxon>Eukaryota</taxon>
        <taxon>Metazoa</taxon>
        <taxon>Ecdysozoa</taxon>
        <taxon>Arthropoda</taxon>
        <taxon>Chelicerata</taxon>
        <taxon>Arachnida</taxon>
        <taxon>Acari</taxon>
        <taxon>Parasitiformes</taxon>
        <taxon>Ixodida</taxon>
        <taxon>Ixodoidea</taxon>
        <taxon>Ixodidae</taxon>
        <taxon>Rhipicephalinae</taxon>
        <taxon>Rhipicephalus</taxon>
        <taxon>Boophilus</taxon>
    </lineage>
</organism>
<dbReference type="Gene3D" id="1.10.1380.10">
    <property type="entry name" value="Neutral endopeptidase , domain2"/>
    <property type="match status" value="1"/>
</dbReference>
<dbReference type="InterPro" id="IPR000718">
    <property type="entry name" value="Peptidase_M13"/>
</dbReference>
<dbReference type="GO" id="GO:0006508">
    <property type="term" value="P:proteolysis"/>
    <property type="evidence" value="ECO:0007669"/>
    <property type="project" value="InterPro"/>
</dbReference>
<evidence type="ECO:0000256" key="1">
    <source>
        <dbReference type="SAM" id="Phobius"/>
    </source>
</evidence>
<keyword evidence="1" id="KW-0812">Transmembrane</keyword>
<dbReference type="InterPro" id="IPR024079">
    <property type="entry name" value="MetalloPept_cat_dom_sf"/>
</dbReference>
<reference evidence="2" key="2">
    <citation type="submission" date="2021-09" db="EMBL/GenBank/DDBJ databases">
        <authorList>
            <person name="Jia N."/>
            <person name="Wang J."/>
            <person name="Shi W."/>
            <person name="Du L."/>
            <person name="Sun Y."/>
            <person name="Zhan W."/>
            <person name="Jiang J."/>
            <person name="Wang Q."/>
            <person name="Zhang B."/>
            <person name="Ji P."/>
            <person name="Sakyi L.B."/>
            <person name="Cui X."/>
            <person name="Yuan T."/>
            <person name="Jiang B."/>
            <person name="Yang W."/>
            <person name="Lam T.T.-Y."/>
            <person name="Chang Q."/>
            <person name="Ding S."/>
            <person name="Wang X."/>
            <person name="Zhu J."/>
            <person name="Ruan X."/>
            <person name="Zhao L."/>
            <person name="Wei J."/>
            <person name="Que T."/>
            <person name="Du C."/>
            <person name="Cheng J."/>
            <person name="Dai P."/>
            <person name="Han X."/>
            <person name="Huang E."/>
            <person name="Gao Y."/>
            <person name="Liu J."/>
            <person name="Shao H."/>
            <person name="Ye R."/>
            <person name="Li L."/>
            <person name="Wei W."/>
            <person name="Wang X."/>
            <person name="Wang C."/>
            <person name="Huo Q."/>
            <person name="Li W."/>
            <person name="Guo W."/>
            <person name="Chen H."/>
            <person name="Chen S."/>
            <person name="Zhou L."/>
            <person name="Zhou L."/>
            <person name="Ni X."/>
            <person name="Tian J."/>
            <person name="Zhou Y."/>
            <person name="Sheng Y."/>
            <person name="Liu T."/>
            <person name="Pan Y."/>
            <person name="Xia L."/>
            <person name="Li J."/>
            <person name="Zhao F."/>
            <person name="Cao W."/>
        </authorList>
    </citation>
    <scope>NUCLEOTIDE SEQUENCE</scope>
    <source>
        <strain evidence="2">Rmic-2018</strain>
        <tissue evidence="2">Larvae</tissue>
    </source>
</reference>
<name>A0A9J6F4J8_RHIMP</name>
<dbReference type="InterPro" id="IPR042089">
    <property type="entry name" value="Peptidase_M13_dom_2"/>
</dbReference>
<accession>A0A9J6F4J8</accession>
<feature type="transmembrane region" description="Helical" evidence="1">
    <location>
        <begin position="138"/>
        <end position="159"/>
    </location>
</feature>
<dbReference type="AlphaFoldDB" id="A0A9J6F4J8"/>
<keyword evidence="1" id="KW-0472">Membrane</keyword>
<gene>
    <name evidence="2" type="ORF">HPB51_014680</name>
</gene>
<keyword evidence="3" id="KW-1185">Reference proteome</keyword>
<dbReference type="Gene3D" id="3.40.390.10">
    <property type="entry name" value="Collagenase (Catalytic Domain)"/>
    <property type="match status" value="1"/>
</dbReference>
<comment type="caution">
    <text evidence="2">The sequence shown here is derived from an EMBL/GenBank/DDBJ whole genome shotgun (WGS) entry which is preliminary data.</text>
</comment>
<evidence type="ECO:0000313" key="3">
    <source>
        <dbReference type="Proteomes" id="UP000821866"/>
    </source>
</evidence>
<sequence>MSRNHARAHEAGMVVGRTRSYLKQRGCLESSSLHNAGVQFLVGTCFQKKKLRSLALLMSFIKGTTREGQQEQDYHHRQLLYSTEPVMSLGGRKRASFYEGSSVVTKTGTPQDASTSFQYVPITKSRLHTEEVFPVRRLLSVMVIGILIVTITLVMTKLIGPQNGLCTTLACREFAELARRSLNKSVPPCEDFGRFVCGRWKKGKSSETSTRLLLYVTALEMLFKTLTATRSLEQRHSEERDRIGGFFSSCIAGHHRIQ</sequence>
<evidence type="ECO:0008006" key="4">
    <source>
        <dbReference type="Google" id="ProtNLM"/>
    </source>
</evidence>
<keyword evidence="1" id="KW-1133">Transmembrane helix</keyword>
<protein>
    <recommendedName>
        <fullName evidence="4">Peptidase M13 N-terminal domain-containing protein</fullName>
    </recommendedName>
</protein>
<dbReference type="GO" id="GO:0004222">
    <property type="term" value="F:metalloendopeptidase activity"/>
    <property type="evidence" value="ECO:0007669"/>
    <property type="project" value="InterPro"/>
</dbReference>
<evidence type="ECO:0000313" key="2">
    <source>
        <dbReference type="EMBL" id="KAH8041399.1"/>
    </source>
</evidence>
<dbReference type="PROSITE" id="PS51885">
    <property type="entry name" value="NEPRILYSIN"/>
    <property type="match status" value="1"/>
</dbReference>
<dbReference type="EMBL" id="JABSTU010000001">
    <property type="protein sequence ID" value="KAH8041399.1"/>
    <property type="molecule type" value="Genomic_DNA"/>
</dbReference>
<proteinExistence type="predicted"/>
<dbReference type="Proteomes" id="UP000821866">
    <property type="component" value="Chromosome 1"/>
</dbReference>
<dbReference type="SUPFAM" id="SSF55486">
    <property type="entry name" value="Metalloproteases ('zincins'), catalytic domain"/>
    <property type="match status" value="1"/>
</dbReference>